<dbReference type="GO" id="GO:0019350">
    <property type="term" value="P:teichoic acid biosynthetic process"/>
    <property type="evidence" value="ECO:0007669"/>
    <property type="project" value="UniProtKB-KW"/>
</dbReference>
<keyword evidence="4" id="KW-0961">Cell wall biogenesis/degradation</keyword>
<dbReference type="CDD" id="cd06533">
    <property type="entry name" value="Glyco_transf_WecG_TagA"/>
    <property type="match status" value="1"/>
</dbReference>
<proteinExistence type="inferred from homology"/>
<reference evidence="5" key="1">
    <citation type="submission" date="2019-08" db="EMBL/GenBank/DDBJ databases">
        <authorList>
            <person name="Kucharzyk K."/>
            <person name="Murdoch R.W."/>
            <person name="Higgins S."/>
            <person name="Loffler F."/>
        </authorList>
    </citation>
    <scope>NUCLEOTIDE SEQUENCE</scope>
</reference>
<dbReference type="Pfam" id="PF03808">
    <property type="entry name" value="Glyco_tran_WecG"/>
    <property type="match status" value="1"/>
</dbReference>
<evidence type="ECO:0000256" key="4">
    <source>
        <dbReference type="ARBA" id="ARBA00023316"/>
    </source>
</evidence>
<keyword evidence="2 5" id="KW-0808">Transferase</keyword>
<comment type="caution">
    <text evidence="5">The sequence shown here is derived from an EMBL/GenBank/DDBJ whole genome shotgun (WGS) entry which is preliminary data.</text>
</comment>
<evidence type="ECO:0000256" key="2">
    <source>
        <dbReference type="ARBA" id="ARBA00022679"/>
    </source>
</evidence>
<dbReference type="NCBIfam" id="TIGR00696">
    <property type="entry name" value="wecG_tagA_cpsF"/>
    <property type="match status" value="1"/>
</dbReference>
<sequence length="250" mass="28062">MSKLQTINILNVPVAPFSMQQTLSYLTSRLDAREKTCVVTANAEIIMLGQRDSEYMKILQKATLVLPDGAGTVWAGRTLGYEVPERVAGFDLFLELIKISASKKYKVFFFGSAPDVANIAKKECEKMAPGVEIVGTRNGYFKENEVDDIINEINNSGANILFAALGAPKQEFWLEQNYAKINANLCMGIGGSFDVLAGKMERAPKWMQDASLEWFFRLYKQPSRFARMLALPHFVIKVLHMKYCGKLLDK</sequence>
<name>A0A644TJF4_9ZZZZ</name>
<gene>
    <name evidence="5" type="primary">tagA_2</name>
    <name evidence="5" type="ORF">SDC9_12714</name>
</gene>
<evidence type="ECO:0000256" key="3">
    <source>
        <dbReference type="ARBA" id="ARBA00022944"/>
    </source>
</evidence>
<keyword evidence="1 5" id="KW-0328">Glycosyltransferase</keyword>
<protein>
    <submittedName>
        <fullName evidence="5">N-acetylglucosaminyldiphosphoundecaprenol N-acetyl-beta-D-mannosaminyltransferase</fullName>
        <ecNumber evidence="5">2.4.1.187</ecNumber>
    </submittedName>
</protein>
<evidence type="ECO:0000256" key="1">
    <source>
        <dbReference type="ARBA" id="ARBA00022676"/>
    </source>
</evidence>
<dbReference type="HAMAP" id="MF_02070">
    <property type="entry name" value="TagA_TarA"/>
    <property type="match status" value="1"/>
</dbReference>
<dbReference type="GO" id="GO:0047244">
    <property type="term" value="F:N-acetylglucosaminyldiphosphoundecaprenol N-acetyl-beta-D-mannosaminyltransferase activity"/>
    <property type="evidence" value="ECO:0007669"/>
    <property type="project" value="UniProtKB-EC"/>
</dbReference>
<dbReference type="EC" id="2.4.1.187" evidence="5"/>
<dbReference type="InterPro" id="IPR034714">
    <property type="entry name" value="TagA_TarA"/>
</dbReference>
<dbReference type="InterPro" id="IPR004629">
    <property type="entry name" value="WecG_TagA_CpsF"/>
</dbReference>
<dbReference type="PANTHER" id="PTHR34136:SF1">
    <property type="entry name" value="UDP-N-ACETYL-D-MANNOSAMINURONIC ACID TRANSFERASE"/>
    <property type="match status" value="1"/>
</dbReference>
<organism evidence="5">
    <name type="scientific">bioreactor metagenome</name>
    <dbReference type="NCBI Taxonomy" id="1076179"/>
    <lineage>
        <taxon>unclassified sequences</taxon>
        <taxon>metagenomes</taxon>
        <taxon>ecological metagenomes</taxon>
    </lineage>
</organism>
<evidence type="ECO:0000313" key="5">
    <source>
        <dbReference type="EMBL" id="MPL67024.1"/>
    </source>
</evidence>
<accession>A0A644TJF4</accession>
<dbReference type="AlphaFoldDB" id="A0A644TJF4"/>
<dbReference type="GO" id="GO:0071555">
    <property type="term" value="P:cell wall organization"/>
    <property type="evidence" value="ECO:0007669"/>
    <property type="project" value="UniProtKB-KW"/>
</dbReference>
<dbReference type="PANTHER" id="PTHR34136">
    <property type="match status" value="1"/>
</dbReference>
<keyword evidence="3" id="KW-0777">Teichoic acid biosynthesis</keyword>
<dbReference type="EMBL" id="VSSQ01000035">
    <property type="protein sequence ID" value="MPL67024.1"/>
    <property type="molecule type" value="Genomic_DNA"/>
</dbReference>